<dbReference type="EMBL" id="JALKHS010000006">
    <property type="protein sequence ID" value="MCK0531674.1"/>
    <property type="molecule type" value="Genomic_DNA"/>
</dbReference>
<keyword evidence="1" id="KW-0472">Membrane</keyword>
<sequence>MAFTLNEIILLVIALLVGLVLGLMMSGRGKYKRLWRDEQIAHRQTLKERDARVAAVPPGVGHDRSDRDDLTRVRGISAADAAALHEAGYHRYDRLGAISDEQQAALEARLGREPGTIAREEWRTQARLLETGKVREHERRYLET</sequence>
<keyword evidence="1" id="KW-0812">Transmembrane</keyword>
<evidence type="ECO:0000313" key="3">
    <source>
        <dbReference type="Proteomes" id="UP001203512"/>
    </source>
</evidence>
<evidence type="ECO:0000313" key="2">
    <source>
        <dbReference type="EMBL" id="MCK0531674.1"/>
    </source>
</evidence>
<comment type="caution">
    <text evidence="2">The sequence shown here is derived from an EMBL/GenBank/DDBJ whole genome shotgun (WGS) entry which is preliminary data.</text>
</comment>
<reference evidence="2 3" key="1">
    <citation type="submission" date="2022-04" db="EMBL/GenBank/DDBJ databases">
        <authorList>
            <person name="Huq M.A."/>
        </authorList>
    </citation>
    <scope>NUCLEOTIDE SEQUENCE [LARGE SCALE GENOMIC DNA]</scope>
    <source>
        <strain evidence="2 3">MAH-33</strain>
    </source>
</reference>
<accession>A0ABT0DXC8</accession>
<feature type="transmembrane region" description="Helical" evidence="1">
    <location>
        <begin position="6"/>
        <end position="26"/>
    </location>
</feature>
<dbReference type="Proteomes" id="UP001203512">
    <property type="component" value="Unassembled WGS sequence"/>
</dbReference>
<keyword evidence="1" id="KW-1133">Transmembrane helix</keyword>
<organism evidence="2 3">
    <name type="scientific">Sphingobium agri</name>
    <dbReference type="NCBI Taxonomy" id="2933566"/>
    <lineage>
        <taxon>Bacteria</taxon>
        <taxon>Pseudomonadati</taxon>
        <taxon>Pseudomonadota</taxon>
        <taxon>Alphaproteobacteria</taxon>
        <taxon>Sphingomonadales</taxon>
        <taxon>Sphingomonadaceae</taxon>
        <taxon>Sphingobium</taxon>
    </lineage>
</organism>
<keyword evidence="3" id="KW-1185">Reference proteome</keyword>
<dbReference type="Gene3D" id="1.10.150.20">
    <property type="entry name" value="5' to 3' exonuclease, C-terminal subdomain"/>
    <property type="match status" value="1"/>
</dbReference>
<name>A0ABT0DXC8_9SPHN</name>
<evidence type="ECO:0000256" key="1">
    <source>
        <dbReference type="SAM" id="Phobius"/>
    </source>
</evidence>
<protein>
    <submittedName>
        <fullName evidence="2">Uncharacterized protein</fullName>
    </submittedName>
</protein>
<gene>
    <name evidence="2" type="ORF">MU848_08800</name>
</gene>
<dbReference type="RefSeq" id="WP_247231222.1">
    <property type="nucleotide sequence ID" value="NZ_JALKHS010000006.1"/>
</dbReference>
<proteinExistence type="predicted"/>